<evidence type="ECO:0000313" key="1">
    <source>
        <dbReference type="EMBL" id="QGW79939.1"/>
    </source>
</evidence>
<sequence>MVQDTSVAYNLDVPPPYRLRAGTYRGSLTYTIGPGGDFDFGNDVSQLSGDTLTVNFVLDVRHAFLFEFPPGSDRAVLEPKGGWSAWLAGGKAPTRLYRDLPFRLWSTGPFKVYKLCQHTADVRCGIVNDNAHQVPVEVALSLPGGIQYQGRPVEHLPLPTGRAAALQFESLMPTLNRPGQLHFAVGRADVPSMLAHAGSTYTGQVTVVFDAEL</sequence>
<dbReference type="Proteomes" id="UP000426235">
    <property type="component" value="Chromosome"/>
</dbReference>
<dbReference type="AlphaFoldDB" id="A0A6I6H3K8"/>
<name>A0A6I6H3K8_9PSED</name>
<proteinExistence type="predicted"/>
<accession>A0A6I6H3K8</accession>
<evidence type="ECO:0000313" key="2">
    <source>
        <dbReference type="Proteomes" id="UP000426235"/>
    </source>
</evidence>
<gene>
    <name evidence="1" type="ORF">GPJ81_07275</name>
</gene>
<dbReference type="EMBL" id="CP046621">
    <property type="protein sequence ID" value="QGW79939.1"/>
    <property type="molecule type" value="Genomic_DNA"/>
</dbReference>
<organism evidence="1 2">
    <name type="scientific">Pseudomonas alkylphenolica</name>
    <dbReference type="NCBI Taxonomy" id="237609"/>
    <lineage>
        <taxon>Bacteria</taxon>
        <taxon>Pseudomonadati</taxon>
        <taxon>Pseudomonadota</taxon>
        <taxon>Gammaproteobacteria</taxon>
        <taxon>Pseudomonadales</taxon>
        <taxon>Pseudomonadaceae</taxon>
        <taxon>Pseudomonas</taxon>
    </lineage>
</organism>
<keyword evidence="2" id="KW-1185">Reference proteome</keyword>
<reference evidence="1" key="1">
    <citation type="submission" date="2019-12" db="EMBL/GenBank/DDBJ databases">
        <title>Hybrid Genome Assemblies of two High G+C Isolates from Undergraduate Microbiology Courses.</title>
        <authorList>
            <person name="Ne Ville C.J."/>
            <person name="Enright D."/>
            <person name="Hernandez I."/>
            <person name="Dodsworth J."/>
            <person name="Orwin P.M."/>
        </authorList>
    </citation>
    <scope>NUCLEOTIDE SEQUENCE [LARGE SCALE GENOMIC DNA]</scope>
    <source>
        <strain evidence="1">Neo</strain>
    </source>
</reference>
<protein>
    <submittedName>
        <fullName evidence="1">Uncharacterized protein</fullName>
    </submittedName>
</protein>